<dbReference type="Gene3D" id="3.10.129.10">
    <property type="entry name" value="Hotdog Thioesterase"/>
    <property type="match status" value="1"/>
</dbReference>
<name>A0A162YJK1_9FLAO</name>
<dbReference type="Pfam" id="PF13279">
    <property type="entry name" value="4HBT_2"/>
    <property type="match status" value="1"/>
</dbReference>
<dbReference type="STRING" id="1642818.AWE51_11510"/>
<dbReference type="Proteomes" id="UP000076715">
    <property type="component" value="Unassembled WGS sequence"/>
</dbReference>
<dbReference type="AlphaFoldDB" id="A0A162YJK1"/>
<comment type="caution">
    <text evidence="1">The sequence shown here is derived from an EMBL/GenBank/DDBJ whole genome shotgun (WGS) entry which is preliminary data.</text>
</comment>
<proteinExistence type="predicted"/>
<reference evidence="1 2" key="1">
    <citation type="submission" date="2016-01" db="EMBL/GenBank/DDBJ databases">
        <title>The draft genome sequence of Aquimarina sp. RZW4-3-2.</title>
        <authorList>
            <person name="Wang Y."/>
        </authorList>
    </citation>
    <scope>NUCLEOTIDE SEQUENCE [LARGE SCALE GENOMIC DNA]</scope>
    <source>
        <strain evidence="1 2">RZW4-3-2</strain>
    </source>
</reference>
<dbReference type="InterPro" id="IPR029069">
    <property type="entry name" value="HotDog_dom_sf"/>
</dbReference>
<evidence type="ECO:0008006" key="3">
    <source>
        <dbReference type="Google" id="ProtNLM"/>
    </source>
</evidence>
<dbReference type="OrthoDB" id="1163807at2"/>
<evidence type="ECO:0000313" key="1">
    <source>
        <dbReference type="EMBL" id="KZS39176.1"/>
    </source>
</evidence>
<sequence length="150" mass="18005">MYRKTYKVLGNDVNDYMIMENHAYFSYASRLLDNFLFEKGYSKQKLISLAIGFQKCTEELLFQKHLMFTQRFFVNFECIEITDNRQKIRVKNSFFNEYNELCAIVITKLNWCDINNHKTITPPRKILEPFFAQQLRLNVHKNISLNIVKD</sequence>
<dbReference type="RefSeq" id="WP_066317014.1">
    <property type="nucleotide sequence ID" value="NZ_CANLSS010000012.1"/>
</dbReference>
<dbReference type="SUPFAM" id="SSF54637">
    <property type="entry name" value="Thioesterase/thiol ester dehydrase-isomerase"/>
    <property type="match status" value="1"/>
</dbReference>
<dbReference type="EMBL" id="LQRT01000035">
    <property type="protein sequence ID" value="KZS39176.1"/>
    <property type="molecule type" value="Genomic_DNA"/>
</dbReference>
<evidence type="ECO:0000313" key="2">
    <source>
        <dbReference type="Proteomes" id="UP000076715"/>
    </source>
</evidence>
<accession>A0A162YJK1</accession>
<gene>
    <name evidence="1" type="ORF">AWE51_11510</name>
</gene>
<keyword evidence="2" id="KW-1185">Reference proteome</keyword>
<organism evidence="1 2">
    <name type="scientific">Aquimarina aggregata</name>
    <dbReference type="NCBI Taxonomy" id="1642818"/>
    <lineage>
        <taxon>Bacteria</taxon>
        <taxon>Pseudomonadati</taxon>
        <taxon>Bacteroidota</taxon>
        <taxon>Flavobacteriia</taxon>
        <taxon>Flavobacteriales</taxon>
        <taxon>Flavobacteriaceae</taxon>
        <taxon>Aquimarina</taxon>
    </lineage>
</organism>
<protein>
    <recommendedName>
        <fullName evidence="3">Thioesterase</fullName>
    </recommendedName>
</protein>